<dbReference type="EMBL" id="CM041542">
    <property type="protein sequence ID" value="KAI3364844.1"/>
    <property type="molecule type" value="Genomic_DNA"/>
</dbReference>
<organism evidence="1 2">
    <name type="scientific">Scortum barcoo</name>
    <name type="common">barcoo grunter</name>
    <dbReference type="NCBI Taxonomy" id="214431"/>
    <lineage>
        <taxon>Eukaryota</taxon>
        <taxon>Metazoa</taxon>
        <taxon>Chordata</taxon>
        <taxon>Craniata</taxon>
        <taxon>Vertebrata</taxon>
        <taxon>Euteleostomi</taxon>
        <taxon>Actinopterygii</taxon>
        <taxon>Neopterygii</taxon>
        <taxon>Teleostei</taxon>
        <taxon>Neoteleostei</taxon>
        <taxon>Acanthomorphata</taxon>
        <taxon>Eupercaria</taxon>
        <taxon>Centrarchiformes</taxon>
        <taxon>Terapontoidei</taxon>
        <taxon>Terapontidae</taxon>
        <taxon>Scortum</taxon>
    </lineage>
</organism>
<gene>
    <name evidence="1" type="ORF">L3Q82_001026</name>
</gene>
<sequence>MKKLGPAAYDKVRSACQGEARQAHPVWDNAENAEYRNVLNNLMTALKEAFQTKIDMTKITECRQQPDETVTNYYTRLHLLLFNEHSGMTELIERGDTPKLWESHMMIKWFLDGLLPHISAAIKKGCVAYEDARLTELIRHAKHAERQITAEKTKKSDREKQAHSAHLTMVKTVTNLAENEQQRQSRNRRGAGFNRRGRGHHGKGGRGRQGEEGRSWVGKDECYIYHKKGHWAADCPQRDDDSEPRDASTHQTV</sequence>
<protein>
    <submittedName>
        <fullName evidence="1">Uncharacterized protein</fullName>
    </submittedName>
</protein>
<dbReference type="Proteomes" id="UP000831701">
    <property type="component" value="Chromosome 12"/>
</dbReference>
<reference evidence="1" key="1">
    <citation type="submission" date="2022-04" db="EMBL/GenBank/DDBJ databases">
        <title>Jade perch genome.</title>
        <authorList>
            <person name="Chao B."/>
        </authorList>
    </citation>
    <scope>NUCLEOTIDE SEQUENCE</scope>
    <source>
        <strain evidence="1">CB-2022</strain>
    </source>
</reference>
<comment type="caution">
    <text evidence="1">The sequence shown here is derived from an EMBL/GenBank/DDBJ whole genome shotgun (WGS) entry which is preliminary data.</text>
</comment>
<evidence type="ECO:0000313" key="1">
    <source>
        <dbReference type="EMBL" id="KAI3364844.1"/>
    </source>
</evidence>
<keyword evidence="2" id="KW-1185">Reference proteome</keyword>
<proteinExistence type="predicted"/>
<evidence type="ECO:0000313" key="2">
    <source>
        <dbReference type="Proteomes" id="UP000831701"/>
    </source>
</evidence>
<name>A0ACB8WAR7_9TELE</name>
<accession>A0ACB8WAR7</accession>